<dbReference type="Proteomes" id="UP000019254">
    <property type="component" value="Unassembled WGS sequence"/>
</dbReference>
<evidence type="ECO:0000313" key="1">
    <source>
        <dbReference type="EMBL" id="EUJ32689.1"/>
    </source>
</evidence>
<gene>
    <name evidence="1" type="ORF">PCORN_01950</name>
</gene>
<dbReference type="OrthoDB" id="4933449at2"/>
<comment type="caution">
    <text evidence="1">The sequence shown here is derived from an EMBL/GenBank/DDBJ whole genome shotgun (WGS) entry which is preliminary data.</text>
</comment>
<protein>
    <submittedName>
        <fullName evidence="1">Uncharacterized protein</fullName>
    </submittedName>
</protein>
<dbReference type="STRING" id="1265820.PCORN_01950"/>
<dbReference type="AlphaFoldDB" id="W7BZR2"/>
<reference evidence="1 2" key="1">
    <citation type="journal article" date="2014" name="Int. J. Syst. Evol. Microbiol.">
        <title>Listeria floridensis sp. nov., Listeria aquatica sp. nov., Listeria cornellensis sp. nov., Listeria riparia sp. nov. and Listeria grandensis sp. nov., from agricultural and natural environments.</title>
        <authorList>
            <person name="den Bakker H.C."/>
            <person name="Warchocki S."/>
            <person name="Wright E.M."/>
            <person name="Allred A.F."/>
            <person name="Ahlstrom C."/>
            <person name="Manuel C.S."/>
            <person name="Stasiewicz M.J."/>
            <person name="Burrell A."/>
            <person name="Roof S."/>
            <person name="Strawn L."/>
            <person name="Fortes E.D."/>
            <person name="Nightingale K.K."/>
            <person name="Kephart D."/>
            <person name="Wiedmann M."/>
        </authorList>
    </citation>
    <scope>NUCLEOTIDE SEQUENCE [LARGE SCALE GENOMIC DNA]</scope>
    <source>
        <strain evidence="2">FSL F6-969</strain>
    </source>
</reference>
<evidence type="ECO:0000313" key="2">
    <source>
        <dbReference type="Proteomes" id="UP000019254"/>
    </source>
</evidence>
<dbReference type="RefSeq" id="WP_051999166.1">
    <property type="nucleotide sequence ID" value="NZ_AODE01000004.1"/>
</dbReference>
<proteinExistence type="predicted"/>
<name>W7BZR2_9LIST</name>
<organism evidence="1 2">
    <name type="scientific">Listeria cornellensis FSL F6-0969</name>
    <dbReference type="NCBI Taxonomy" id="1265820"/>
    <lineage>
        <taxon>Bacteria</taxon>
        <taxon>Bacillati</taxon>
        <taxon>Bacillota</taxon>
        <taxon>Bacilli</taxon>
        <taxon>Bacillales</taxon>
        <taxon>Listeriaceae</taxon>
        <taxon>Listeria</taxon>
    </lineage>
</organism>
<sequence>MPVIQAMGLARNVSDLLMVRQVWHVHSVFLNGFNLENEDERIFVGTAKNGKLPFGIQVANTDVTTLIASIQVNQQFEYHDGILLHHQSSIKIELSGVPQYTSKREKTEIKPSRAFFNTHFGKSKANGARFCHTRFTRATTILQPCHSATEQRYHFYRKDIALFLR</sequence>
<keyword evidence="2" id="KW-1185">Reference proteome</keyword>
<accession>W7BZR2</accession>
<dbReference type="EMBL" id="AODE01000004">
    <property type="protein sequence ID" value="EUJ32689.1"/>
    <property type="molecule type" value="Genomic_DNA"/>
</dbReference>